<gene>
    <name evidence="9" type="ORF">UG56_014525</name>
</gene>
<dbReference type="InterPro" id="IPR000838">
    <property type="entry name" value="RNA_pol_sigma70_ECF_CS"/>
</dbReference>
<keyword evidence="10" id="KW-1185">Reference proteome</keyword>
<keyword evidence="2 6" id="KW-0805">Transcription regulation</keyword>
<proteinExistence type="inferred from homology"/>
<dbReference type="Pfam" id="PF04542">
    <property type="entry name" value="Sigma70_r2"/>
    <property type="match status" value="1"/>
</dbReference>
<evidence type="ECO:0000259" key="8">
    <source>
        <dbReference type="Pfam" id="PF08281"/>
    </source>
</evidence>
<keyword evidence="3 6" id="KW-0731">Sigma factor</keyword>
<dbReference type="InterPro" id="IPR007627">
    <property type="entry name" value="RNA_pol_sigma70_r2"/>
</dbReference>
<dbReference type="PROSITE" id="PS01063">
    <property type="entry name" value="SIGMA70_ECF"/>
    <property type="match status" value="1"/>
</dbReference>
<comment type="caution">
    <text evidence="9">The sequence shown here is derived from an EMBL/GenBank/DDBJ whole genome shotgun (WGS) entry which is preliminary data.</text>
</comment>
<dbReference type="Proteomes" id="UP000033772">
    <property type="component" value="Unassembled WGS sequence"/>
</dbReference>
<dbReference type="InterPro" id="IPR013325">
    <property type="entry name" value="RNA_pol_sigma_r2"/>
</dbReference>
<feature type="domain" description="RNA polymerase sigma-70 region 2" evidence="7">
    <location>
        <begin position="12"/>
        <end position="78"/>
    </location>
</feature>
<keyword evidence="5 6" id="KW-0804">Transcription</keyword>
<evidence type="ECO:0000256" key="3">
    <source>
        <dbReference type="ARBA" id="ARBA00023082"/>
    </source>
</evidence>
<dbReference type="Pfam" id="PF08281">
    <property type="entry name" value="Sigma70_r4_2"/>
    <property type="match status" value="1"/>
</dbReference>
<dbReference type="SUPFAM" id="SSF88659">
    <property type="entry name" value="Sigma3 and sigma4 domains of RNA polymerase sigma factors"/>
    <property type="match status" value="1"/>
</dbReference>
<accession>A0A1J4N3J1</accession>
<dbReference type="InterPro" id="IPR014284">
    <property type="entry name" value="RNA_pol_sigma-70_dom"/>
</dbReference>
<dbReference type="PANTHER" id="PTHR43133">
    <property type="entry name" value="RNA POLYMERASE ECF-TYPE SIGMA FACTO"/>
    <property type="match status" value="1"/>
</dbReference>
<dbReference type="GO" id="GO:0006950">
    <property type="term" value="P:response to stress"/>
    <property type="evidence" value="ECO:0007669"/>
    <property type="project" value="UniProtKB-ARBA"/>
</dbReference>
<dbReference type="PANTHER" id="PTHR43133:SF62">
    <property type="entry name" value="RNA POLYMERASE SIGMA FACTOR SIGZ"/>
    <property type="match status" value="1"/>
</dbReference>
<dbReference type="InterPro" id="IPR013249">
    <property type="entry name" value="RNA_pol_sigma70_r4_t2"/>
</dbReference>
<dbReference type="GO" id="GO:0006352">
    <property type="term" value="P:DNA-templated transcription initiation"/>
    <property type="evidence" value="ECO:0007669"/>
    <property type="project" value="InterPro"/>
</dbReference>
<reference evidence="9" key="1">
    <citation type="submission" date="2016-10" db="EMBL/GenBank/DDBJ databases">
        <title>Draft Genome Sequence of Nocardioides luteus Strain BAFB, an Alkane-Degrading Bacterium Isolated from JP-7 Polluted Soil.</title>
        <authorList>
            <person name="Brown L."/>
            <person name="Ruiz O.N."/>
            <person name="Gunasekera T."/>
        </authorList>
    </citation>
    <scope>NUCLEOTIDE SEQUENCE [LARGE SCALE GENOMIC DNA]</scope>
    <source>
        <strain evidence="9">BAFB</strain>
    </source>
</reference>
<evidence type="ECO:0000313" key="10">
    <source>
        <dbReference type="Proteomes" id="UP000033772"/>
    </source>
</evidence>
<name>A0A1J4N3J1_9ACTN</name>
<dbReference type="InterPro" id="IPR039425">
    <property type="entry name" value="RNA_pol_sigma-70-like"/>
</dbReference>
<dbReference type="InterPro" id="IPR036388">
    <property type="entry name" value="WH-like_DNA-bd_sf"/>
</dbReference>
<evidence type="ECO:0000256" key="5">
    <source>
        <dbReference type="ARBA" id="ARBA00023163"/>
    </source>
</evidence>
<dbReference type="CDD" id="cd06171">
    <property type="entry name" value="Sigma70_r4"/>
    <property type="match status" value="1"/>
</dbReference>
<dbReference type="STRING" id="1844.UG56_014525"/>
<evidence type="ECO:0000256" key="2">
    <source>
        <dbReference type="ARBA" id="ARBA00023015"/>
    </source>
</evidence>
<protein>
    <recommendedName>
        <fullName evidence="6">RNA polymerase sigma factor</fullName>
    </recommendedName>
</protein>
<evidence type="ECO:0000256" key="4">
    <source>
        <dbReference type="ARBA" id="ARBA00023125"/>
    </source>
</evidence>
<dbReference type="InterPro" id="IPR013324">
    <property type="entry name" value="RNA_pol_sigma_r3/r4-like"/>
</dbReference>
<evidence type="ECO:0000313" key="9">
    <source>
        <dbReference type="EMBL" id="OIJ26090.1"/>
    </source>
</evidence>
<dbReference type="NCBIfam" id="TIGR02937">
    <property type="entry name" value="sigma70-ECF"/>
    <property type="match status" value="1"/>
</dbReference>
<dbReference type="OrthoDB" id="3777963at2"/>
<evidence type="ECO:0000256" key="1">
    <source>
        <dbReference type="ARBA" id="ARBA00010641"/>
    </source>
</evidence>
<dbReference type="AlphaFoldDB" id="A0A1J4N3J1"/>
<comment type="similarity">
    <text evidence="1 6">Belongs to the sigma-70 factor family. ECF subfamily.</text>
</comment>
<dbReference type="Gene3D" id="1.10.1740.10">
    <property type="match status" value="1"/>
</dbReference>
<feature type="domain" description="RNA polymerase sigma factor 70 region 4 type 2" evidence="8">
    <location>
        <begin position="108"/>
        <end position="160"/>
    </location>
</feature>
<dbReference type="SUPFAM" id="SSF88946">
    <property type="entry name" value="Sigma2 domain of RNA polymerase sigma factors"/>
    <property type="match status" value="1"/>
</dbReference>
<organism evidence="9 10">
    <name type="scientific">Nocardioides luteus</name>
    <dbReference type="NCBI Taxonomy" id="1844"/>
    <lineage>
        <taxon>Bacteria</taxon>
        <taxon>Bacillati</taxon>
        <taxon>Actinomycetota</taxon>
        <taxon>Actinomycetes</taxon>
        <taxon>Propionibacteriales</taxon>
        <taxon>Nocardioidaceae</taxon>
        <taxon>Nocardioides</taxon>
    </lineage>
</organism>
<dbReference type="Gene3D" id="1.10.10.10">
    <property type="entry name" value="Winged helix-like DNA-binding domain superfamily/Winged helix DNA-binding domain"/>
    <property type="match status" value="1"/>
</dbReference>
<dbReference type="GO" id="GO:0016987">
    <property type="term" value="F:sigma factor activity"/>
    <property type="evidence" value="ECO:0007669"/>
    <property type="project" value="UniProtKB-KW"/>
</dbReference>
<sequence length="169" mass="18659">MATGDQDAAAAFVRRHQARVYGLALTVVQQPALAEDVAQDTFVKAWRHAATYDPRRGSASTWLLSITRNAAIDAIRYRHDDPMDPDLLVALLTVRDEGDTSDDTDTNLALRQALAELPSEMAAPIVLMTYFGLTAREIAARDDVPAGTVKTRVRRGLQRLRERMGVRDA</sequence>
<keyword evidence="4 6" id="KW-0238">DNA-binding</keyword>
<dbReference type="EMBL" id="JZDQ02000019">
    <property type="protein sequence ID" value="OIJ26090.1"/>
    <property type="molecule type" value="Genomic_DNA"/>
</dbReference>
<dbReference type="GO" id="GO:0003677">
    <property type="term" value="F:DNA binding"/>
    <property type="evidence" value="ECO:0007669"/>
    <property type="project" value="UniProtKB-KW"/>
</dbReference>
<evidence type="ECO:0000256" key="6">
    <source>
        <dbReference type="RuleBase" id="RU000716"/>
    </source>
</evidence>
<evidence type="ECO:0000259" key="7">
    <source>
        <dbReference type="Pfam" id="PF04542"/>
    </source>
</evidence>